<gene>
    <name evidence="3" type="ORF">HG15A2_41420</name>
</gene>
<keyword evidence="1" id="KW-0732">Signal</keyword>
<dbReference type="KEGG" id="amob:HG15A2_41420"/>
<dbReference type="AlphaFoldDB" id="A0A517N0Y7"/>
<evidence type="ECO:0000259" key="2">
    <source>
        <dbReference type="Pfam" id="PF07589"/>
    </source>
</evidence>
<protein>
    <submittedName>
        <fullName evidence="3">PEP-CTERM motif protein</fullName>
    </submittedName>
</protein>
<dbReference type="EMBL" id="CP036263">
    <property type="protein sequence ID" value="QDT00800.1"/>
    <property type="molecule type" value="Genomic_DNA"/>
</dbReference>
<feature type="signal peptide" evidence="1">
    <location>
        <begin position="1"/>
        <end position="19"/>
    </location>
</feature>
<dbReference type="Pfam" id="PF07589">
    <property type="entry name" value="PEP-CTERM"/>
    <property type="match status" value="1"/>
</dbReference>
<dbReference type="InterPro" id="IPR013424">
    <property type="entry name" value="Ice-binding_C"/>
</dbReference>
<proteinExistence type="predicted"/>
<feature type="domain" description="Ice-binding protein C-terminal" evidence="2">
    <location>
        <begin position="302"/>
        <end position="323"/>
    </location>
</feature>
<evidence type="ECO:0000313" key="4">
    <source>
        <dbReference type="Proteomes" id="UP000319852"/>
    </source>
</evidence>
<organism evidence="3 4">
    <name type="scientific">Adhaeretor mobilis</name>
    <dbReference type="NCBI Taxonomy" id="1930276"/>
    <lineage>
        <taxon>Bacteria</taxon>
        <taxon>Pseudomonadati</taxon>
        <taxon>Planctomycetota</taxon>
        <taxon>Planctomycetia</taxon>
        <taxon>Pirellulales</taxon>
        <taxon>Lacipirellulaceae</taxon>
        <taxon>Adhaeretor</taxon>
    </lineage>
</organism>
<sequence length="325" mass="32911" precursor="true">MKFIGSLLAVALLAMPAFAQPLVDGTRDASYGAALAVQTVQTQFGDNTDPAGFSNEGELDAGYATISGGRLYVMLTGNIGQNFNKVSVFIDSVAGGENVLNGALAYDFGDVSQNFGGLTFDTGFEADYHLFGRWNGGPFELDIVDRAASTAGNEFGNFGAASVVAGAVQSGTISAGGTATTNADGGGFLTQDVDFGFNNTNILGVTGGTAASDPVAAAAVLTGLEFSIDLADLGSPGVGDEIKIHAAYGNGDNNYHSNQILGGLPAPQGNLGSDGSGNGTGNLAGIDFNQYGGDQFFTITVVPEPTSMLLFGLGLVGLGLGRRRS</sequence>
<dbReference type="RefSeq" id="WP_145062531.1">
    <property type="nucleotide sequence ID" value="NZ_CP036263.1"/>
</dbReference>
<name>A0A517N0Y7_9BACT</name>
<dbReference type="OrthoDB" id="279165at2"/>
<dbReference type="Proteomes" id="UP000319852">
    <property type="component" value="Chromosome"/>
</dbReference>
<evidence type="ECO:0000256" key="1">
    <source>
        <dbReference type="SAM" id="SignalP"/>
    </source>
</evidence>
<dbReference type="NCBIfam" id="TIGR02595">
    <property type="entry name" value="PEP_CTERM"/>
    <property type="match status" value="1"/>
</dbReference>
<evidence type="ECO:0000313" key="3">
    <source>
        <dbReference type="EMBL" id="QDT00800.1"/>
    </source>
</evidence>
<accession>A0A517N0Y7</accession>
<feature type="chain" id="PRO_5022240183" evidence="1">
    <location>
        <begin position="20"/>
        <end position="325"/>
    </location>
</feature>
<keyword evidence="4" id="KW-1185">Reference proteome</keyword>
<reference evidence="3 4" key="1">
    <citation type="submission" date="2019-02" db="EMBL/GenBank/DDBJ databases">
        <title>Deep-cultivation of Planctomycetes and their phenomic and genomic characterization uncovers novel biology.</title>
        <authorList>
            <person name="Wiegand S."/>
            <person name="Jogler M."/>
            <person name="Boedeker C."/>
            <person name="Pinto D."/>
            <person name="Vollmers J."/>
            <person name="Rivas-Marin E."/>
            <person name="Kohn T."/>
            <person name="Peeters S.H."/>
            <person name="Heuer A."/>
            <person name="Rast P."/>
            <person name="Oberbeckmann S."/>
            <person name="Bunk B."/>
            <person name="Jeske O."/>
            <person name="Meyerdierks A."/>
            <person name="Storesund J.E."/>
            <person name="Kallscheuer N."/>
            <person name="Luecker S."/>
            <person name="Lage O.M."/>
            <person name="Pohl T."/>
            <person name="Merkel B.J."/>
            <person name="Hornburger P."/>
            <person name="Mueller R.-W."/>
            <person name="Bruemmer F."/>
            <person name="Labrenz M."/>
            <person name="Spormann A.M."/>
            <person name="Op den Camp H."/>
            <person name="Overmann J."/>
            <person name="Amann R."/>
            <person name="Jetten M.S.M."/>
            <person name="Mascher T."/>
            <person name="Medema M.H."/>
            <person name="Devos D.P."/>
            <person name="Kaster A.-K."/>
            <person name="Ovreas L."/>
            <person name="Rohde M."/>
            <person name="Galperin M.Y."/>
            <person name="Jogler C."/>
        </authorList>
    </citation>
    <scope>NUCLEOTIDE SEQUENCE [LARGE SCALE GENOMIC DNA]</scope>
    <source>
        <strain evidence="3 4">HG15A2</strain>
    </source>
</reference>